<accession>A0A8J4E3U8</accession>
<organism evidence="2 3">
    <name type="scientific">Virgisporangium aurantiacum</name>
    <dbReference type="NCBI Taxonomy" id="175570"/>
    <lineage>
        <taxon>Bacteria</taxon>
        <taxon>Bacillati</taxon>
        <taxon>Actinomycetota</taxon>
        <taxon>Actinomycetes</taxon>
        <taxon>Micromonosporales</taxon>
        <taxon>Micromonosporaceae</taxon>
        <taxon>Virgisporangium</taxon>
    </lineage>
</organism>
<keyword evidence="1" id="KW-0812">Transmembrane</keyword>
<dbReference type="InterPro" id="IPR019051">
    <property type="entry name" value="Trp_biosyn_TM_oprn/chp"/>
</dbReference>
<proteinExistence type="predicted"/>
<keyword evidence="3" id="KW-1185">Reference proteome</keyword>
<keyword evidence="1" id="KW-1133">Transmembrane helix</keyword>
<gene>
    <name evidence="2" type="ORF">Vau01_058630</name>
</gene>
<comment type="caution">
    <text evidence="2">The sequence shown here is derived from an EMBL/GenBank/DDBJ whole genome shotgun (WGS) entry which is preliminary data.</text>
</comment>
<evidence type="ECO:0000313" key="3">
    <source>
        <dbReference type="Proteomes" id="UP000612585"/>
    </source>
</evidence>
<keyword evidence="1" id="KW-0472">Membrane</keyword>
<dbReference type="RefSeq" id="WP_203998929.1">
    <property type="nucleotide sequence ID" value="NZ_BOPG01000034.1"/>
</dbReference>
<sequence>MKRERGYAVTAAVVGAGAALLAASRGWWDAGADPVPGTFGPAADQVTGSDRYPWLAALALVALAGGGALLATKGFVRTVIGGLLLFSGVGIVLAVALAVARDAAPFWPIVAALGGLAVFDAGWLTVYKGRSWATMGARYERSTKQPSMWDELDHGRDPTA</sequence>
<dbReference type="Pfam" id="PF09534">
    <property type="entry name" value="Trp_oprn_chp"/>
    <property type="match status" value="1"/>
</dbReference>
<reference evidence="2" key="1">
    <citation type="submission" date="2021-01" db="EMBL/GenBank/DDBJ databases">
        <title>Whole genome shotgun sequence of Virgisporangium aurantiacum NBRC 16421.</title>
        <authorList>
            <person name="Komaki H."/>
            <person name="Tamura T."/>
        </authorList>
    </citation>
    <scope>NUCLEOTIDE SEQUENCE</scope>
    <source>
        <strain evidence="2">NBRC 16421</strain>
    </source>
</reference>
<feature type="transmembrane region" description="Helical" evidence="1">
    <location>
        <begin position="52"/>
        <end position="72"/>
    </location>
</feature>
<dbReference type="AlphaFoldDB" id="A0A8J4E3U8"/>
<dbReference type="Proteomes" id="UP000612585">
    <property type="component" value="Unassembled WGS sequence"/>
</dbReference>
<feature type="transmembrane region" description="Helical" evidence="1">
    <location>
        <begin position="106"/>
        <end position="126"/>
    </location>
</feature>
<evidence type="ECO:0008006" key="4">
    <source>
        <dbReference type="Google" id="ProtNLM"/>
    </source>
</evidence>
<dbReference type="EMBL" id="BOPG01000034">
    <property type="protein sequence ID" value="GIJ58347.1"/>
    <property type="molecule type" value="Genomic_DNA"/>
</dbReference>
<evidence type="ECO:0000313" key="2">
    <source>
        <dbReference type="EMBL" id="GIJ58347.1"/>
    </source>
</evidence>
<feature type="transmembrane region" description="Helical" evidence="1">
    <location>
        <begin position="79"/>
        <end position="100"/>
    </location>
</feature>
<protein>
    <recommendedName>
        <fullName evidence="4">Tryptophan-associated transmembrane protein (Trp_oprn_chp)</fullName>
    </recommendedName>
</protein>
<name>A0A8J4E3U8_9ACTN</name>
<evidence type="ECO:0000256" key="1">
    <source>
        <dbReference type="SAM" id="Phobius"/>
    </source>
</evidence>